<organism evidence="2 3">
    <name type="scientific">Infirmifilum lucidum</name>
    <dbReference type="NCBI Taxonomy" id="2776706"/>
    <lineage>
        <taxon>Archaea</taxon>
        <taxon>Thermoproteota</taxon>
        <taxon>Thermoprotei</taxon>
        <taxon>Thermofilales</taxon>
        <taxon>Thermofilaceae</taxon>
        <taxon>Infirmifilum</taxon>
    </lineage>
</organism>
<dbReference type="GeneID" id="59149821"/>
<gene>
    <name evidence="2" type="ORF">IG193_07955</name>
</gene>
<dbReference type="InParanoid" id="A0A7L9FG54"/>
<reference evidence="2 3" key="1">
    <citation type="submission" date="2020-10" db="EMBL/GenBank/DDBJ databases">
        <title>Thermofilum lucidum 3507LT sp. nov. a novel member of Thermofilaceae family isolated from Chile hot spring, and proposal of description order Thermofilales.</title>
        <authorList>
            <person name="Zayulina K.S."/>
            <person name="Elcheninov A.G."/>
            <person name="Toshchakov S.V."/>
            <person name="Kublanov I.V."/>
        </authorList>
    </citation>
    <scope>NUCLEOTIDE SEQUENCE [LARGE SCALE GENOMIC DNA]</scope>
    <source>
        <strain evidence="2 3">3507LT</strain>
    </source>
</reference>
<sequence>MSEVIRVGRRYTIVIPKFARRELGIKEGDLLLLRVEGQKIVLEPKRSNPFKVLEDVIGDVYSEDRDERVAEEWLKNASS</sequence>
<evidence type="ECO:0000313" key="3">
    <source>
        <dbReference type="Proteomes" id="UP000594121"/>
    </source>
</evidence>
<dbReference type="SUPFAM" id="SSF89447">
    <property type="entry name" value="AbrB/MazE/MraZ-like"/>
    <property type="match status" value="1"/>
</dbReference>
<dbReference type="RefSeq" id="WP_192818649.1">
    <property type="nucleotide sequence ID" value="NZ_CP062310.1"/>
</dbReference>
<protein>
    <submittedName>
        <fullName evidence="2">AbrB/MazE/SpoVT family DNA-binding domain-containing protein</fullName>
    </submittedName>
</protein>
<accession>A0A7L9FG54</accession>
<dbReference type="Proteomes" id="UP000594121">
    <property type="component" value="Chromosome"/>
</dbReference>
<dbReference type="KEGG" id="thel:IG193_07955"/>
<dbReference type="NCBIfam" id="TIGR01439">
    <property type="entry name" value="lp_hng_hel_AbrB"/>
    <property type="match status" value="1"/>
</dbReference>
<dbReference type="SMART" id="SM00966">
    <property type="entry name" value="SpoVT_AbrB"/>
    <property type="match status" value="1"/>
</dbReference>
<dbReference type="AlphaFoldDB" id="A0A7L9FG54"/>
<dbReference type="InterPro" id="IPR037914">
    <property type="entry name" value="SpoVT-AbrB_sf"/>
</dbReference>
<keyword evidence="3" id="KW-1185">Reference proteome</keyword>
<dbReference type="InterPro" id="IPR007159">
    <property type="entry name" value="SpoVT-AbrB_dom"/>
</dbReference>
<dbReference type="Pfam" id="PF04014">
    <property type="entry name" value="MazE_antitoxin"/>
    <property type="match status" value="1"/>
</dbReference>
<evidence type="ECO:0000313" key="2">
    <source>
        <dbReference type="EMBL" id="QOJ78677.1"/>
    </source>
</evidence>
<proteinExistence type="predicted"/>
<dbReference type="InterPro" id="IPR052975">
    <property type="entry name" value="Repressor-like_regulatory"/>
</dbReference>
<dbReference type="EMBL" id="CP062310">
    <property type="protein sequence ID" value="QOJ78677.1"/>
    <property type="molecule type" value="Genomic_DNA"/>
</dbReference>
<dbReference type="PANTHER" id="PTHR34860:SF7">
    <property type="entry name" value="TRANSCRIPTION REGULATOR, SPOVT_ABRB FAMILY"/>
    <property type="match status" value="1"/>
</dbReference>
<dbReference type="PROSITE" id="PS51740">
    <property type="entry name" value="SPOVT_ABRB"/>
    <property type="match status" value="1"/>
</dbReference>
<evidence type="ECO:0000259" key="1">
    <source>
        <dbReference type="PROSITE" id="PS51740"/>
    </source>
</evidence>
<dbReference type="PANTHER" id="PTHR34860">
    <property type="entry name" value="REPRESSOR-LIKE PROTEIN SSO7C3"/>
    <property type="match status" value="1"/>
</dbReference>
<feature type="domain" description="SpoVT-AbrB" evidence="1">
    <location>
        <begin position="2"/>
        <end position="47"/>
    </location>
</feature>
<dbReference type="GO" id="GO:0003677">
    <property type="term" value="F:DNA binding"/>
    <property type="evidence" value="ECO:0007669"/>
    <property type="project" value="UniProtKB-KW"/>
</dbReference>
<keyword evidence="2" id="KW-0238">DNA-binding</keyword>
<dbReference type="Gene3D" id="2.10.260.10">
    <property type="match status" value="1"/>
</dbReference>
<name>A0A7L9FG54_9CREN</name>